<sequence>MSKRLSSRLMRQSSGYSANKLSAIALAVGMAFSSVGYAADTKADEAKATEKKWSVNDPQGQFTSAKINVDQGTWMNIDISPDGKTLAFDLLGDIYTMPITGGKATPLMTDIAWQMQPRFSPDGKHIAYTSDEDGGDNLWIMNADGSGGKAVTTETFRLLNSPAWSPDGNYLVGRKHYTGARSLGAGEVWLYHKTGGQGVMLTKRPNQQKDLGEPAFSPDGKYVYFSQDQTPGKTFHYSKDSEKGIYKIKRLELETGEIEVVLSGRGGAIRPTPSPDGRYLAFISRDDFQSKLYLYDLQSGEQTLVYDDLERDMQETWAIHGVYPTMAWTPDNKHIVFWANGKINKLDVAKKSASVIPFKVETEKKLQTAVRFAQTIEQDEFDVKMLRDVEISPDGRRAVFEAMGHIYTRSLPNGKPKRLTKQKDHFEFNPSFSRDGKKIVYVTWDDNKLGQIRVASSRGGKGKVITKAPGKYVEPSFSPDGKTVVYRKVSGGFITNPVWGLNPGIYAVSSKGGEPKLVTENGLQPHFGKRNDRVYVVRNGEKTQLARIDLDGQHDTTLYQGKFATEYKVSPDGEHVAFAERFKVFVTPYIERGDVIDTGPKASNLPVKKLSVRAGEGISWGAKSNELYWSLGADLYQTKVTGLFDITEKTEADTEAEPTQTYLGFKHKVDKPSGTVAFVGGKVVTMEGEQVIDNGVVVVEGNTIKAVGTKANVTIPSGAKVVDITGKSIMPGLIDAHAHGPQGLEEIIPQQNWKNYGGLALGVTTIHDPSNDTTEFFAASEMQKAGDIVAARLYSTGTILYGATVAGYTSHVDSLDDAKFHVERLKKAGAFSVKSYNQPRRNQRQQFIQAARELEVMVMPEGGSLLQHNLTMLVDGHTTLEHSIPTEHIYDDVKQLWSASSMAYTPTMGVAYGGIWGENFWYDKTEVWKHPRLSQYVPSEFLDPRSMRRPTAPHHHYNHMNVARVAKEMQDLGVEVNSGGHGQREGLAMHWEMWMMAQGGMSPLQALRTATMSPAITLGLDQQLGSIKAGKLADLMIVDGDITQDIRMSDRVTHTMINGRLYDAETMNEIGNYDNKREKFYFE</sequence>
<dbReference type="SUPFAM" id="SSF51556">
    <property type="entry name" value="Metallo-dependent hydrolases"/>
    <property type="match status" value="1"/>
</dbReference>
<dbReference type="Gene3D" id="3.20.20.140">
    <property type="entry name" value="Metal-dependent hydrolases"/>
    <property type="match status" value="2"/>
</dbReference>
<feature type="signal peptide" evidence="2">
    <location>
        <begin position="1"/>
        <end position="38"/>
    </location>
</feature>
<dbReference type="Proteomes" id="UP000256478">
    <property type="component" value="Unassembled WGS sequence"/>
</dbReference>
<comment type="caution">
    <text evidence="4">The sequence shown here is derived from an EMBL/GenBank/DDBJ whole genome shotgun (WGS) entry which is preliminary data.</text>
</comment>
<dbReference type="SUPFAM" id="SSF51338">
    <property type="entry name" value="Composite domain of metallo-dependent hydrolases"/>
    <property type="match status" value="1"/>
</dbReference>
<dbReference type="Gene3D" id="2.30.40.10">
    <property type="entry name" value="Urease, subunit C, domain 1"/>
    <property type="match status" value="2"/>
</dbReference>
<name>A0A3E0TLJ7_9GAMM</name>
<dbReference type="InterPro" id="IPR011042">
    <property type="entry name" value="6-blade_b-propeller_TolB-like"/>
</dbReference>
<dbReference type="OrthoDB" id="9758793at2"/>
<dbReference type="Pfam" id="PF01979">
    <property type="entry name" value="Amidohydro_1"/>
    <property type="match status" value="1"/>
</dbReference>
<dbReference type="PANTHER" id="PTHR36842:SF1">
    <property type="entry name" value="PROTEIN TOLB"/>
    <property type="match status" value="1"/>
</dbReference>
<dbReference type="EMBL" id="QUOU01000001">
    <property type="protein sequence ID" value="REL25424.1"/>
    <property type="molecule type" value="Genomic_DNA"/>
</dbReference>
<accession>A0A3E0TLJ7</accession>
<organism evidence="4 5">
    <name type="scientific">Thalassotalea euphylliae</name>
    <dbReference type="NCBI Taxonomy" id="1655234"/>
    <lineage>
        <taxon>Bacteria</taxon>
        <taxon>Pseudomonadati</taxon>
        <taxon>Pseudomonadota</taxon>
        <taxon>Gammaproteobacteria</taxon>
        <taxon>Alteromonadales</taxon>
        <taxon>Colwelliaceae</taxon>
        <taxon>Thalassotalea</taxon>
    </lineage>
</organism>
<proteinExistence type="inferred from homology"/>
<reference evidence="4 5" key="1">
    <citation type="submission" date="2018-08" db="EMBL/GenBank/DDBJ databases">
        <title>Thalassotalea euphylliae genome.</title>
        <authorList>
            <person name="Summers S."/>
            <person name="Rice S.A."/>
            <person name="Freckelton M.L."/>
            <person name="Nedved B.T."/>
            <person name="Hadfield M.G."/>
        </authorList>
    </citation>
    <scope>NUCLEOTIDE SEQUENCE [LARGE SCALE GENOMIC DNA]</scope>
    <source>
        <strain evidence="4 5">H1</strain>
    </source>
</reference>
<dbReference type="PANTHER" id="PTHR36842">
    <property type="entry name" value="PROTEIN TOLB HOMOLOG"/>
    <property type="match status" value="1"/>
</dbReference>
<gene>
    <name evidence="4" type="ORF">DXX93_01900</name>
</gene>
<keyword evidence="2" id="KW-0732">Signal</keyword>
<dbReference type="SUPFAM" id="SSF82171">
    <property type="entry name" value="DPP6 N-terminal domain-like"/>
    <property type="match status" value="2"/>
</dbReference>
<dbReference type="GO" id="GO:0016810">
    <property type="term" value="F:hydrolase activity, acting on carbon-nitrogen (but not peptide) bonds"/>
    <property type="evidence" value="ECO:0007669"/>
    <property type="project" value="InterPro"/>
</dbReference>
<evidence type="ECO:0000256" key="1">
    <source>
        <dbReference type="ARBA" id="ARBA00009820"/>
    </source>
</evidence>
<dbReference type="Pfam" id="PF07676">
    <property type="entry name" value="PD40"/>
    <property type="match status" value="6"/>
</dbReference>
<dbReference type="InterPro" id="IPR032466">
    <property type="entry name" value="Metal_Hydrolase"/>
</dbReference>
<dbReference type="InterPro" id="IPR006680">
    <property type="entry name" value="Amidohydro-rel"/>
</dbReference>
<feature type="domain" description="Amidohydrolase-related" evidence="3">
    <location>
        <begin position="992"/>
        <end position="1061"/>
    </location>
</feature>
<evidence type="ECO:0000256" key="2">
    <source>
        <dbReference type="SAM" id="SignalP"/>
    </source>
</evidence>
<evidence type="ECO:0000259" key="3">
    <source>
        <dbReference type="Pfam" id="PF01979"/>
    </source>
</evidence>
<keyword evidence="4" id="KW-0378">Hydrolase</keyword>
<protein>
    <submittedName>
        <fullName evidence="4">Amidohydrolase</fullName>
    </submittedName>
</protein>
<evidence type="ECO:0000313" key="5">
    <source>
        <dbReference type="Proteomes" id="UP000256478"/>
    </source>
</evidence>
<dbReference type="InterPro" id="IPR011059">
    <property type="entry name" value="Metal-dep_hydrolase_composite"/>
</dbReference>
<evidence type="ECO:0000313" key="4">
    <source>
        <dbReference type="EMBL" id="REL25424.1"/>
    </source>
</evidence>
<dbReference type="InterPro" id="IPR011659">
    <property type="entry name" value="WD40"/>
</dbReference>
<feature type="chain" id="PRO_5017577752" evidence="2">
    <location>
        <begin position="39"/>
        <end position="1083"/>
    </location>
</feature>
<comment type="similarity">
    <text evidence="1">Belongs to the TolB family.</text>
</comment>
<dbReference type="AlphaFoldDB" id="A0A3E0TLJ7"/>
<dbReference type="Gene3D" id="2.120.10.30">
    <property type="entry name" value="TolB, C-terminal domain"/>
    <property type="match status" value="3"/>
</dbReference>